<name>A0A8X6H7K5_TRICU</name>
<gene>
    <name evidence="1" type="ORF">TNCT_68281</name>
</gene>
<dbReference type="AlphaFoldDB" id="A0A8X6H7K5"/>
<protein>
    <submittedName>
        <fullName evidence="1">Uncharacterized protein</fullName>
    </submittedName>
</protein>
<proteinExistence type="predicted"/>
<dbReference type="Proteomes" id="UP000887116">
    <property type="component" value="Unassembled WGS sequence"/>
</dbReference>
<organism evidence="1 2">
    <name type="scientific">Trichonephila clavata</name>
    <name type="common">Joro spider</name>
    <name type="synonym">Nephila clavata</name>
    <dbReference type="NCBI Taxonomy" id="2740835"/>
    <lineage>
        <taxon>Eukaryota</taxon>
        <taxon>Metazoa</taxon>
        <taxon>Ecdysozoa</taxon>
        <taxon>Arthropoda</taxon>
        <taxon>Chelicerata</taxon>
        <taxon>Arachnida</taxon>
        <taxon>Araneae</taxon>
        <taxon>Araneomorphae</taxon>
        <taxon>Entelegynae</taxon>
        <taxon>Araneoidea</taxon>
        <taxon>Nephilidae</taxon>
        <taxon>Trichonephila</taxon>
    </lineage>
</organism>
<accession>A0A8X6H7K5</accession>
<sequence>MSPILNLNFCPENSYVKTAKSRAIVRLLAEQLHRPSDRTTIFLYSKGMGYLRPSKRRRYYRSIYSPTPVTLSRGRCSECLPPTTANRGWL</sequence>
<evidence type="ECO:0000313" key="1">
    <source>
        <dbReference type="EMBL" id="GFQ81294.1"/>
    </source>
</evidence>
<comment type="caution">
    <text evidence="1">The sequence shown here is derived from an EMBL/GenBank/DDBJ whole genome shotgun (WGS) entry which is preliminary data.</text>
</comment>
<reference evidence="1" key="1">
    <citation type="submission" date="2020-07" db="EMBL/GenBank/DDBJ databases">
        <title>Multicomponent nature underlies the extraordinary mechanical properties of spider dragline silk.</title>
        <authorList>
            <person name="Kono N."/>
            <person name="Nakamura H."/>
            <person name="Mori M."/>
            <person name="Yoshida Y."/>
            <person name="Ohtoshi R."/>
            <person name="Malay A.D."/>
            <person name="Moran D.A.P."/>
            <person name="Tomita M."/>
            <person name="Numata K."/>
            <person name="Arakawa K."/>
        </authorList>
    </citation>
    <scope>NUCLEOTIDE SEQUENCE</scope>
</reference>
<evidence type="ECO:0000313" key="2">
    <source>
        <dbReference type="Proteomes" id="UP000887116"/>
    </source>
</evidence>
<keyword evidence="2" id="KW-1185">Reference proteome</keyword>
<dbReference type="EMBL" id="BMAO01022345">
    <property type="protein sequence ID" value="GFQ81294.1"/>
    <property type="molecule type" value="Genomic_DNA"/>
</dbReference>